<feature type="region of interest" description="Disordered" evidence="2">
    <location>
        <begin position="179"/>
        <end position="213"/>
    </location>
</feature>
<dbReference type="PANTHER" id="PTHR43540:SF6">
    <property type="entry name" value="ISOCHORISMATASE-LIKE DOMAIN-CONTAINING PROTEIN"/>
    <property type="match status" value="1"/>
</dbReference>
<feature type="domain" description="Isochorismatase-like" evidence="3">
    <location>
        <begin position="4"/>
        <end position="169"/>
    </location>
</feature>
<dbReference type="EMBL" id="BNDV01000008">
    <property type="protein sequence ID" value="GHI14721.1"/>
    <property type="molecule type" value="Genomic_DNA"/>
</dbReference>
<dbReference type="SUPFAM" id="SSF52499">
    <property type="entry name" value="Isochorismatase-like hydrolases"/>
    <property type="match status" value="1"/>
</dbReference>
<dbReference type="CDD" id="cd00431">
    <property type="entry name" value="cysteine_hydrolases"/>
    <property type="match status" value="1"/>
</dbReference>
<evidence type="ECO:0000259" key="3">
    <source>
        <dbReference type="Pfam" id="PF00857"/>
    </source>
</evidence>
<dbReference type="InterPro" id="IPR000868">
    <property type="entry name" value="Isochorismatase-like_dom"/>
</dbReference>
<evidence type="ECO:0000313" key="4">
    <source>
        <dbReference type="EMBL" id="GHI14721.1"/>
    </source>
</evidence>
<evidence type="ECO:0000256" key="1">
    <source>
        <dbReference type="ARBA" id="ARBA00022801"/>
    </source>
</evidence>
<dbReference type="InterPro" id="IPR036380">
    <property type="entry name" value="Isochorismatase-like_sf"/>
</dbReference>
<dbReference type="InterPro" id="IPR050272">
    <property type="entry name" value="Isochorismatase-like_hydrls"/>
</dbReference>
<reference evidence="5" key="1">
    <citation type="submission" date="2020-09" db="EMBL/GenBank/DDBJ databases">
        <title>Whole genome shotgun sequence of Streptomyces cinnamonensis NBRC 15873.</title>
        <authorList>
            <person name="Komaki H."/>
            <person name="Tamura T."/>
        </authorList>
    </citation>
    <scope>NUCLEOTIDE SEQUENCE [LARGE SCALE GENOMIC DNA]</scope>
    <source>
        <strain evidence="5">NBRC 15873</strain>
    </source>
</reference>
<dbReference type="Proteomes" id="UP000660554">
    <property type="component" value="Unassembled WGS sequence"/>
</dbReference>
<gene>
    <name evidence="4" type="ORF">Scinn_41840</name>
</gene>
<name>A0ABQ3NPN3_STRVG</name>
<evidence type="ECO:0000256" key="2">
    <source>
        <dbReference type="SAM" id="MobiDB-lite"/>
    </source>
</evidence>
<dbReference type="PANTHER" id="PTHR43540">
    <property type="entry name" value="PEROXYUREIDOACRYLATE/UREIDOACRYLATE AMIDOHYDROLASE-RELATED"/>
    <property type="match status" value="1"/>
</dbReference>
<sequence>MGCTALIVIDMINTYEHEDADVLVDSVRASLPGVDAVLRRARADDSPVIYVNDNFGRWRSHHGEIVQAALAGRHSELVEPIAPDEDSLFVVKARHSAFFETPLAYLLGQLGAERVVLCGQVTEQCVLYSALDAYIRHLDVVVAADAVAHIDPDLAEAALRMMERNMGADIRLSHKISFDAPSTRRPGHARPGHAEPDRDAPAIPGDATPGPGP</sequence>
<comment type="caution">
    <text evidence="4">The sequence shown here is derived from an EMBL/GenBank/DDBJ whole genome shotgun (WGS) entry which is preliminary data.</text>
</comment>
<protein>
    <submittedName>
        <fullName evidence="4">Isochorismatase</fullName>
    </submittedName>
</protein>
<dbReference type="Pfam" id="PF00857">
    <property type="entry name" value="Isochorismatase"/>
    <property type="match status" value="1"/>
</dbReference>
<keyword evidence="1" id="KW-0378">Hydrolase</keyword>
<organism evidence="4 5">
    <name type="scientific">Streptomyces virginiae</name>
    <name type="common">Streptomyces cinnamonensis</name>
    <dbReference type="NCBI Taxonomy" id="1961"/>
    <lineage>
        <taxon>Bacteria</taxon>
        <taxon>Bacillati</taxon>
        <taxon>Actinomycetota</taxon>
        <taxon>Actinomycetes</taxon>
        <taxon>Kitasatosporales</taxon>
        <taxon>Streptomycetaceae</taxon>
        <taxon>Streptomyces</taxon>
    </lineage>
</organism>
<evidence type="ECO:0000313" key="5">
    <source>
        <dbReference type="Proteomes" id="UP000660554"/>
    </source>
</evidence>
<keyword evidence="5" id="KW-1185">Reference proteome</keyword>
<dbReference type="Gene3D" id="3.40.50.850">
    <property type="entry name" value="Isochorismatase-like"/>
    <property type="match status" value="1"/>
</dbReference>
<proteinExistence type="predicted"/>
<accession>A0ABQ3NPN3</accession>